<organism evidence="1 2">
    <name type="scientific">Bombardia bombarda</name>
    <dbReference type="NCBI Taxonomy" id="252184"/>
    <lineage>
        <taxon>Eukaryota</taxon>
        <taxon>Fungi</taxon>
        <taxon>Dikarya</taxon>
        <taxon>Ascomycota</taxon>
        <taxon>Pezizomycotina</taxon>
        <taxon>Sordariomycetes</taxon>
        <taxon>Sordariomycetidae</taxon>
        <taxon>Sordariales</taxon>
        <taxon>Lasiosphaeriaceae</taxon>
        <taxon>Bombardia</taxon>
    </lineage>
</organism>
<dbReference type="Gene3D" id="3.40.50.720">
    <property type="entry name" value="NAD(P)-binding Rossmann-like Domain"/>
    <property type="match status" value="1"/>
</dbReference>
<evidence type="ECO:0000313" key="1">
    <source>
        <dbReference type="EMBL" id="KAK0624798.1"/>
    </source>
</evidence>
<gene>
    <name evidence="1" type="ORF">B0T17DRAFT_507840</name>
</gene>
<dbReference type="SUPFAM" id="SSF51735">
    <property type="entry name" value="NAD(P)-binding Rossmann-fold domains"/>
    <property type="match status" value="1"/>
</dbReference>
<dbReference type="InterPro" id="IPR036291">
    <property type="entry name" value="NAD(P)-bd_dom_sf"/>
</dbReference>
<reference evidence="1" key="1">
    <citation type="submission" date="2023-06" db="EMBL/GenBank/DDBJ databases">
        <title>Genome-scale phylogeny and comparative genomics of the fungal order Sordariales.</title>
        <authorList>
            <consortium name="Lawrence Berkeley National Laboratory"/>
            <person name="Hensen N."/>
            <person name="Bonometti L."/>
            <person name="Westerberg I."/>
            <person name="Brannstrom I.O."/>
            <person name="Guillou S."/>
            <person name="Cros-Aarteil S."/>
            <person name="Calhoun S."/>
            <person name="Haridas S."/>
            <person name="Kuo A."/>
            <person name="Mondo S."/>
            <person name="Pangilinan J."/>
            <person name="Riley R."/>
            <person name="LaButti K."/>
            <person name="Andreopoulos B."/>
            <person name="Lipzen A."/>
            <person name="Chen C."/>
            <person name="Yanf M."/>
            <person name="Daum C."/>
            <person name="Ng V."/>
            <person name="Clum A."/>
            <person name="Steindorff A."/>
            <person name="Ohm R."/>
            <person name="Martin F."/>
            <person name="Silar P."/>
            <person name="Natvig D."/>
            <person name="Lalanne C."/>
            <person name="Gautier V."/>
            <person name="Ament-velasquez S.L."/>
            <person name="Kruys A."/>
            <person name="Hutchinson M.I."/>
            <person name="Powell A.J."/>
            <person name="Barry K."/>
            <person name="Miller A.N."/>
            <person name="Grigoriev I.V."/>
            <person name="Debuchy R."/>
            <person name="Gladieux P."/>
            <person name="Thoren M.H."/>
            <person name="Johannesson H."/>
        </authorList>
    </citation>
    <scope>NUCLEOTIDE SEQUENCE</scope>
    <source>
        <strain evidence="1">SMH3391-2</strain>
    </source>
</reference>
<protein>
    <recommendedName>
        <fullName evidence="3">NAD(P)-binding domain-containing protein</fullName>
    </recommendedName>
</protein>
<accession>A0AA39X039</accession>
<evidence type="ECO:0000313" key="2">
    <source>
        <dbReference type="Proteomes" id="UP001174934"/>
    </source>
</evidence>
<comment type="caution">
    <text evidence="1">The sequence shown here is derived from an EMBL/GenBank/DDBJ whole genome shotgun (WGS) entry which is preliminary data.</text>
</comment>
<dbReference type="Proteomes" id="UP001174934">
    <property type="component" value="Unassembled WGS sequence"/>
</dbReference>
<dbReference type="AlphaFoldDB" id="A0AA39X039"/>
<proteinExistence type="predicted"/>
<keyword evidence="2" id="KW-1185">Reference proteome</keyword>
<dbReference type="PANTHER" id="PTHR14097:SF9">
    <property type="entry name" value="EPIMERASE, PUTATIVE (AFU_ORTHOLOGUE AFUA_8G07320)-RELATED"/>
    <property type="match status" value="1"/>
</dbReference>
<dbReference type="EMBL" id="JAULSR010000003">
    <property type="protein sequence ID" value="KAK0624798.1"/>
    <property type="molecule type" value="Genomic_DNA"/>
</dbReference>
<sequence length="224" mass="24854">MKVIVTGATGLVGSALVRQCIANQAITHVFILSRKPLPESTTSNPKVTLIIHNNFATYPSALLDQLAGAEGCLWAIGGKVSDFNFDVDTCRKVSIDYTLAAARAFIAHLAPQLPEGRKFRFVFCSGKYAEWDQQKPLHFLADTRRIKGQVEQQLCELADDSNNRFEVYCPRPSGIHPPDVGLATRLVGKMYAAIPSDHLAKAMVHMVLEGYDKRIIENDELWKI</sequence>
<name>A0AA39X039_9PEZI</name>
<evidence type="ECO:0008006" key="3">
    <source>
        <dbReference type="Google" id="ProtNLM"/>
    </source>
</evidence>
<dbReference type="PANTHER" id="PTHR14097">
    <property type="entry name" value="OXIDOREDUCTASE HTATIP2"/>
    <property type="match status" value="1"/>
</dbReference>